<dbReference type="Proteomes" id="UP000522590">
    <property type="component" value="Unassembled WGS sequence"/>
</dbReference>
<feature type="domain" description="Tyr recombinase" evidence="2">
    <location>
        <begin position="28"/>
        <end position="74"/>
    </location>
</feature>
<comment type="caution">
    <text evidence="3">The sequence shown here is derived from an EMBL/GenBank/DDBJ whole genome shotgun (WGS) entry which is preliminary data.</text>
</comment>
<dbReference type="Gene3D" id="1.10.443.10">
    <property type="entry name" value="Intergrase catalytic core"/>
    <property type="match status" value="1"/>
</dbReference>
<dbReference type="InterPro" id="IPR013762">
    <property type="entry name" value="Integrase-like_cat_sf"/>
</dbReference>
<name>A0A850NW93_9PROT</name>
<dbReference type="AlphaFoldDB" id="A0A850NW93"/>
<proteinExistence type="predicted"/>
<dbReference type="GO" id="GO:0015074">
    <property type="term" value="P:DNA integration"/>
    <property type="evidence" value="ECO:0007669"/>
    <property type="project" value="InterPro"/>
</dbReference>
<dbReference type="EMBL" id="JABXXS010000010">
    <property type="protein sequence ID" value="NVN36537.1"/>
    <property type="molecule type" value="Genomic_DNA"/>
</dbReference>
<reference evidence="3 4" key="1">
    <citation type="submission" date="2020-06" db="EMBL/GenBank/DDBJ databases">
        <title>Description of novel acetic acid bacteria.</title>
        <authorList>
            <person name="Sombolestani A."/>
        </authorList>
    </citation>
    <scope>NUCLEOTIDE SEQUENCE [LARGE SCALE GENOMIC DNA]</scope>
    <source>
        <strain evidence="3 4">LMG 25</strain>
    </source>
</reference>
<dbReference type="InterPro" id="IPR011010">
    <property type="entry name" value="DNA_brk_join_enz"/>
</dbReference>
<dbReference type="Pfam" id="PF00589">
    <property type="entry name" value="Phage_integrase"/>
    <property type="match status" value="1"/>
</dbReference>
<keyword evidence="1" id="KW-0233">DNA recombination</keyword>
<gene>
    <name evidence="3" type="ORF">HUK81_06230</name>
</gene>
<organism evidence="3 4">
    <name type="scientific">Komagataeibacter swingsii</name>
    <dbReference type="NCBI Taxonomy" id="215220"/>
    <lineage>
        <taxon>Bacteria</taxon>
        <taxon>Pseudomonadati</taxon>
        <taxon>Pseudomonadota</taxon>
        <taxon>Alphaproteobacteria</taxon>
        <taxon>Acetobacterales</taxon>
        <taxon>Acetobacteraceae</taxon>
        <taxon>Komagataeibacter</taxon>
    </lineage>
</organism>
<accession>A0A850NW93</accession>
<dbReference type="SUPFAM" id="SSF56349">
    <property type="entry name" value="DNA breaking-rejoining enzymes"/>
    <property type="match status" value="1"/>
</dbReference>
<evidence type="ECO:0000259" key="2">
    <source>
        <dbReference type="Pfam" id="PF00589"/>
    </source>
</evidence>
<sequence>MTPGPVAFAFAGTLEAFIWSAYRGKPNDKIKTVFSKRAAKVGLDDVTPHTPRHIWATWIVMAGVPLHRVAKFFGK</sequence>
<evidence type="ECO:0000313" key="3">
    <source>
        <dbReference type="EMBL" id="NVN36537.1"/>
    </source>
</evidence>
<protein>
    <submittedName>
        <fullName evidence="3">Tyrosine-type recombinase/integrase</fullName>
    </submittedName>
</protein>
<dbReference type="GO" id="GO:0003677">
    <property type="term" value="F:DNA binding"/>
    <property type="evidence" value="ECO:0007669"/>
    <property type="project" value="InterPro"/>
</dbReference>
<evidence type="ECO:0000313" key="4">
    <source>
        <dbReference type="Proteomes" id="UP000522590"/>
    </source>
</evidence>
<dbReference type="GO" id="GO:0006310">
    <property type="term" value="P:DNA recombination"/>
    <property type="evidence" value="ECO:0007669"/>
    <property type="project" value="UniProtKB-KW"/>
</dbReference>
<evidence type="ECO:0000256" key="1">
    <source>
        <dbReference type="ARBA" id="ARBA00023172"/>
    </source>
</evidence>
<dbReference type="InterPro" id="IPR002104">
    <property type="entry name" value="Integrase_catalytic"/>
</dbReference>